<accession>A0ABV6PXK0</accession>
<dbReference type="InterPro" id="IPR054353">
    <property type="entry name" value="IstA-like_C"/>
</dbReference>
<protein>
    <submittedName>
        <fullName evidence="2">IS21 family transposase</fullName>
    </submittedName>
</protein>
<proteinExistence type="predicted"/>
<dbReference type="Pfam" id="PF22483">
    <property type="entry name" value="Mu-transpos_C_2"/>
    <property type="match status" value="1"/>
</dbReference>
<dbReference type="Proteomes" id="UP001589834">
    <property type="component" value="Unassembled WGS sequence"/>
</dbReference>
<feature type="non-terminal residue" evidence="2">
    <location>
        <position position="1"/>
    </location>
</feature>
<evidence type="ECO:0000313" key="2">
    <source>
        <dbReference type="EMBL" id="MFC0594577.1"/>
    </source>
</evidence>
<dbReference type="PANTHER" id="PTHR35004:SF7">
    <property type="entry name" value="INTEGRASE PROTEIN"/>
    <property type="match status" value="1"/>
</dbReference>
<gene>
    <name evidence="2" type="ORF">ACFFGG_18680</name>
</gene>
<sequence length="290" mass="32247">FAVMCSHYLFDADFCNVASGWEKGVVEKNVQDSRRRIWVEAGQRRFGSFLELNVWLAERCRALWAQERHPEHRQFSIAEMLEHERSHLMPMPAPFDGYVEKLARVSSTCLVAVARNRYSVPCELAGQMVSTRLYPNRVVIAAGDAIVAEHERLAGEGQTHYDWQHYLPLLQRKPGALRNGAPFRDLPEPLQRLRRGLLREPGGDRVMAQVLALVPGVGLEAVLVAVELALEGAPPSGRVSVEHVVNVLARLAAPAAPQQASTALRTSVTPLADTARYDRLRAFSLTGELS</sequence>
<feature type="domain" description="Transposase for insertion sequence element IS21-like C-terminal" evidence="1">
    <location>
        <begin position="92"/>
        <end position="162"/>
    </location>
</feature>
<dbReference type="EMBL" id="JBHLTN010000048">
    <property type="protein sequence ID" value="MFC0594577.1"/>
    <property type="molecule type" value="Genomic_DNA"/>
</dbReference>
<keyword evidence="3" id="KW-1185">Reference proteome</keyword>
<evidence type="ECO:0000313" key="3">
    <source>
        <dbReference type="Proteomes" id="UP001589834"/>
    </source>
</evidence>
<evidence type="ECO:0000259" key="1">
    <source>
        <dbReference type="Pfam" id="PF22483"/>
    </source>
</evidence>
<organism evidence="2 3">
    <name type="scientific">Ottowia pentelensis</name>
    <dbReference type="NCBI Taxonomy" id="511108"/>
    <lineage>
        <taxon>Bacteria</taxon>
        <taxon>Pseudomonadati</taxon>
        <taxon>Pseudomonadota</taxon>
        <taxon>Betaproteobacteria</taxon>
        <taxon>Burkholderiales</taxon>
        <taxon>Comamonadaceae</taxon>
        <taxon>Ottowia</taxon>
    </lineage>
</organism>
<name>A0ABV6PXK0_9BURK</name>
<reference evidence="2 3" key="1">
    <citation type="submission" date="2024-09" db="EMBL/GenBank/DDBJ databases">
        <authorList>
            <person name="Sun Q."/>
            <person name="Mori K."/>
        </authorList>
    </citation>
    <scope>NUCLEOTIDE SEQUENCE [LARGE SCALE GENOMIC DNA]</scope>
    <source>
        <strain evidence="2 3">NCAIM B.02336</strain>
    </source>
</reference>
<comment type="caution">
    <text evidence="2">The sequence shown here is derived from an EMBL/GenBank/DDBJ whole genome shotgun (WGS) entry which is preliminary data.</text>
</comment>
<dbReference type="PANTHER" id="PTHR35004">
    <property type="entry name" value="TRANSPOSASE RV3428C-RELATED"/>
    <property type="match status" value="1"/>
</dbReference>